<protein>
    <submittedName>
        <fullName evidence="1">Uncharacterized protein</fullName>
    </submittedName>
</protein>
<accession>A0A518GS11</accession>
<dbReference type="AlphaFoldDB" id="A0A518GS11"/>
<dbReference type="EMBL" id="CP036299">
    <property type="protein sequence ID" value="QDV31375.1"/>
    <property type="molecule type" value="Genomic_DNA"/>
</dbReference>
<keyword evidence="2" id="KW-1185">Reference proteome</keyword>
<reference evidence="1 2" key="1">
    <citation type="submission" date="2019-02" db="EMBL/GenBank/DDBJ databases">
        <title>Deep-cultivation of Planctomycetes and their phenomic and genomic characterization uncovers novel biology.</title>
        <authorList>
            <person name="Wiegand S."/>
            <person name="Jogler M."/>
            <person name="Boedeker C."/>
            <person name="Pinto D."/>
            <person name="Vollmers J."/>
            <person name="Rivas-Marin E."/>
            <person name="Kohn T."/>
            <person name="Peeters S.H."/>
            <person name="Heuer A."/>
            <person name="Rast P."/>
            <person name="Oberbeckmann S."/>
            <person name="Bunk B."/>
            <person name="Jeske O."/>
            <person name="Meyerdierks A."/>
            <person name="Storesund J.E."/>
            <person name="Kallscheuer N."/>
            <person name="Luecker S."/>
            <person name="Lage O.M."/>
            <person name="Pohl T."/>
            <person name="Merkel B.J."/>
            <person name="Hornburger P."/>
            <person name="Mueller R.-W."/>
            <person name="Bruemmer F."/>
            <person name="Labrenz M."/>
            <person name="Spormann A.M."/>
            <person name="Op den Camp H."/>
            <person name="Overmann J."/>
            <person name="Amann R."/>
            <person name="Jetten M.S.M."/>
            <person name="Mascher T."/>
            <person name="Medema M.H."/>
            <person name="Devos D.P."/>
            <person name="Kaster A.-K."/>
            <person name="Ovreas L."/>
            <person name="Rohde M."/>
            <person name="Galperin M.Y."/>
            <person name="Jogler C."/>
        </authorList>
    </citation>
    <scope>NUCLEOTIDE SEQUENCE [LARGE SCALE GENOMIC DNA]</scope>
    <source>
        <strain evidence="1 2">Spb1</strain>
    </source>
</reference>
<dbReference type="KEGG" id="peh:Spb1_33190"/>
<gene>
    <name evidence="1" type="ORF">Spb1_33190</name>
</gene>
<name>A0A518GS11_9PLAN</name>
<proteinExistence type="predicted"/>
<organism evidence="1 2">
    <name type="scientific">Planctopirus ephydatiae</name>
    <dbReference type="NCBI Taxonomy" id="2528019"/>
    <lineage>
        <taxon>Bacteria</taxon>
        <taxon>Pseudomonadati</taxon>
        <taxon>Planctomycetota</taxon>
        <taxon>Planctomycetia</taxon>
        <taxon>Planctomycetales</taxon>
        <taxon>Planctomycetaceae</taxon>
        <taxon>Planctopirus</taxon>
    </lineage>
</organism>
<dbReference type="Proteomes" id="UP000315349">
    <property type="component" value="Chromosome"/>
</dbReference>
<evidence type="ECO:0000313" key="1">
    <source>
        <dbReference type="EMBL" id="QDV31375.1"/>
    </source>
</evidence>
<evidence type="ECO:0000313" key="2">
    <source>
        <dbReference type="Proteomes" id="UP000315349"/>
    </source>
</evidence>
<sequence length="78" mass="8816">MSAADVLAGENGIDILHFALGIDGGANILFTMEWQLDEVAKSLLSRSVQFRQNRLDDLCELIFRQWCWSRRSACLGGW</sequence>